<sequence length="69" mass="8227">MIDIAWRTNDDFLLIYNPFDSFPGNRLCPIGHFEYQLLLSCIPNDRLREWVLRRRFEGSNEGEVFLIHG</sequence>
<name>A0A0G2AI77_9BACT</name>
<proteinExistence type="predicted"/>
<accession>A0A0G2AI77</accession>
<organism evidence="1 2">
    <name type="scientific">Candidatus Uhrbacteria bacterium GW2011_GWA2_52_8d</name>
    <dbReference type="NCBI Taxonomy" id="1618979"/>
    <lineage>
        <taxon>Bacteria</taxon>
        <taxon>Candidatus Uhriibacteriota</taxon>
    </lineage>
</organism>
<dbReference type="AlphaFoldDB" id="A0A0G2AI77"/>
<dbReference type="EMBL" id="LCRH01000034">
    <property type="protein sequence ID" value="KKW32264.1"/>
    <property type="molecule type" value="Genomic_DNA"/>
</dbReference>
<evidence type="ECO:0000313" key="2">
    <source>
        <dbReference type="Proteomes" id="UP000034054"/>
    </source>
</evidence>
<gene>
    <name evidence="1" type="ORF">UY76_C0034G0006</name>
</gene>
<dbReference type="Proteomes" id="UP000034054">
    <property type="component" value="Unassembled WGS sequence"/>
</dbReference>
<evidence type="ECO:0000313" key="1">
    <source>
        <dbReference type="EMBL" id="KKW32264.1"/>
    </source>
</evidence>
<reference evidence="1 2" key="1">
    <citation type="journal article" date="2015" name="Nature">
        <title>rRNA introns, odd ribosomes, and small enigmatic genomes across a large radiation of phyla.</title>
        <authorList>
            <person name="Brown C.T."/>
            <person name="Hug L.A."/>
            <person name="Thomas B.C."/>
            <person name="Sharon I."/>
            <person name="Castelle C.J."/>
            <person name="Singh A."/>
            <person name="Wilkins M.J."/>
            <person name="Williams K.H."/>
            <person name="Banfield J.F."/>
        </authorList>
    </citation>
    <scope>NUCLEOTIDE SEQUENCE [LARGE SCALE GENOMIC DNA]</scope>
</reference>
<protein>
    <submittedName>
        <fullName evidence="1">Uncharacterized protein</fullName>
    </submittedName>
</protein>
<comment type="caution">
    <text evidence="1">The sequence shown here is derived from an EMBL/GenBank/DDBJ whole genome shotgun (WGS) entry which is preliminary data.</text>
</comment>